<evidence type="ECO:0000313" key="1">
    <source>
        <dbReference type="EMBL" id="MSS01133.1"/>
    </source>
</evidence>
<keyword evidence="2" id="KW-1185">Reference proteome</keyword>
<organism evidence="1 2">
    <name type="scientific">Floccifex porci</name>
    <dbReference type="NCBI Taxonomy" id="2606629"/>
    <lineage>
        <taxon>Bacteria</taxon>
        <taxon>Bacillati</taxon>
        <taxon>Bacillota</taxon>
        <taxon>Erysipelotrichia</taxon>
        <taxon>Erysipelotrichales</taxon>
        <taxon>Erysipelotrichaceae</taxon>
        <taxon>Floccifex</taxon>
    </lineage>
</organism>
<dbReference type="PROSITE" id="PS51257">
    <property type="entry name" value="PROKAR_LIPOPROTEIN"/>
    <property type="match status" value="1"/>
</dbReference>
<dbReference type="AlphaFoldDB" id="A0A7X2N367"/>
<accession>A0A7X2N367</accession>
<dbReference type="PANTHER" id="PTHR33361:SF2">
    <property type="entry name" value="DUF885 DOMAIN-CONTAINING PROTEIN"/>
    <property type="match status" value="1"/>
</dbReference>
<proteinExistence type="predicted"/>
<protein>
    <submittedName>
        <fullName evidence="1">DUF885 domain-containing protein</fullName>
    </submittedName>
</protein>
<gene>
    <name evidence="1" type="ORF">FYJ50_03230</name>
</gene>
<dbReference type="RefSeq" id="WP_154459594.1">
    <property type="nucleotide sequence ID" value="NZ_VUMM01000003.1"/>
</dbReference>
<dbReference type="Proteomes" id="UP000470082">
    <property type="component" value="Unassembled WGS sequence"/>
</dbReference>
<evidence type="ECO:0000313" key="2">
    <source>
        <dbReference type="Proteomes" id="UP000470082"/>
    </source>
</evidence>
<dbReference type="EMBL" id="VUMM01000003">
    <property type="protein sequence ID" value="MSS01133.1"/>
    <property type="molecule type" value="Genomic_DNA"/>
</dbReference>
<dbReference type="InterPro" id="IPR010281">
    <property type="entry name" value="DUF885"/>
</dbReference>
<dbReference type="Pfam" id="PF05960">
    <property type="entry name" value="DUF885"/>
    <property type="match status" value="1"/>
</dbReference>
<comment type="caution">
    <text evidence="1">The sequence shown here is derived from an EMBL/GenBank/DDBJ whole genome shotgun (WGS) entry which is preliminary data.</text>
</comment>
<dbReference type="PANTHER" id="PTHR33361">
    <property type="entry name" value="GLR0591 PROTEIN"/>
    <property type="match status" value="1"/>
</dbReference>
<sequence length="544" mass="63576">MKKLLSVFLSICLLCSCTSTPDKPNEEFTSFCDQIFIETMESDYTTMHQMLENPEDFHIDLSKVEVSLGDFITDNDKEIKENLNTLHSFDYDSLDHTQKSIYLELEKEWNLELNLNKEEILYNTNVLSSMNGIHEQLITFFSEYTLRNEQDVKNLIVLIKDVPRYFDEMIAYIKKQADMDLLMYDTKSVLNSIQEIIDSREDSSVTSHLMNEIDSLSIDSKEDYKSKVEQVLQNDFFPSYQRLLDTLIQYEDQVIPMTGLYYIKNGKEYYKYIVEQATGTTKSIETIQKELENALDETLKDYLKLSDYETSLTTSFTTVEEILSFLNENYKKDFPEVGQMNYEIKALDDDQSTDGVVAYFIIPAIDNSSPYQIRYNKRDYGKDIEDIEMYTTLAHEGIMGHMYQAQYNLENLDTSIQYLFNSSGLSEGYATYAQLYALKYLDKDTKACKLENELNFYLTALLDLSIHYDGLTLEELNEQYNMDMSSFYNQIAENPGVFLSYYYGYLQVKQLKDSFKGSDLQFHTQLLQYGNVYFDVLSKMFKKS</sequence>
<name>A0A7X2N367_9FIRM</name>
<reference evidence="1 2" key="1">
    <citation type="submission" date="2019-08" db="EMBL/GenBank/DDBJ databases">
        <title>In-depth cultivation of the pig gut microbiome towards novel bacterial diversity and tailored functional studies.</title>
        <authorList>
            <person name="Wylensek D."/>
            <person name="Hitch T.C.A."/>
            <person name="Clavel T."/>
        </authorList>
    </citation>
    <scope>NUCLEOTIDE SEQUENCE [LARGE SCALE GENOMIC DNA]</scope>
    <source>
        <strain evidence="1 2">LKV-178-WT-2G</strain>
    </source>
</reference>